<feature type="repeat" description="TPR" evidence="1">
    <location>
        <begin position="118"/>
        <end position="151"/>
    </location>
</feature>
<dbReference type="OrthoDB" id="5297519at2"/>
<protein>
    <submittedName>
        <fullName evidence="2">Uncharacterized protein</fullName>
    </submittedName>
</protein>
<keyword evidence="1" id="KW-0802">TPR repeat</keyword>
<accession>A0A2K8L1Y6</accession>
<dbReference type="PROSITE" id="PS50005">
    <property type="entry name" value="TPR"/>
    <property type="match status" value="1"/>
</dbReference>
<evidence type="ECO:0000256" key="1">
    <source>
        <dbReference type="PROSITE-ProRule" id="PRU00339"/>
    </source>
</evidence>
<dbReference type="SUPFAM" id="SSF48452">
    <property type="entry name" value="TPR-like"/>
    <property type="match status" value="1"/>
</dbReference>
<evidence type="ECO:0000313" key="3">
    <source>
        <dbReference type="Proteomes" id="UP000231637"/>
    </source>
</evidence>
<evidence type="ECO:0000313" key="2">
    <source>
        <dbReference type="EMBL" id="ATX81297.1"/>
    </source>
</evidence>
<dbReference type="EMBL" id="CP018800">
    <property type="protein sequence ID" value="ATX81297.1"/>
    <property type="molecule type" value="Genomic_DNA"/>
</dbReference>
<proteinExistence type="predicted"/>
<gene>
    <name evidence="2" type="ORF">Ga0123462_0422</name>
</gene>
<dbReference type="Proteomes" id="UP000231637">
    <property type="component" value="Chromosome"/>
</dbReference>
<reference evidence="2" key="1">
    <citation type="submission" date="2016-12" db="EMBL/GenBank/DDBJ databases">
        <title>Isolation and genomic insights into novel planktonic Zetaproteobacteria from stratified waters of the Chesapeake Bay.</title>
        <authorList>
            <person name="McAllister S.M."/>
            <person name="Kato S."/>
            <person name="Chan C.S."/>
            <person name="Chiu B.K."/>
            <person name="Field E.K."/>
        </authorList>
    </citation>
    <scope>NUCLEOTIDE SEQUENCE [LARGE SCALE GENOMIC DNA]</scope>
    <source>
        <strain evidence="2">CP-8</strain>
    </source>
</reference>
<dbReference type="AlphaFoldDB" id="A0A2K8L1Y6"/>
<dbReference type="SMART" id="SM00028">
    <property type="entry name" value="TPR"/>
    <property type="match status" value="1"/>
</dbReference>
<dbReference type="InterPro" id="IPR019734">
    <property type="entry name" value="TPR_rpt"/>
</dbReference>
<name>A0A2K8L1Y6_9PROT</name>
<dbReference type="Gene3D" id="1.25.40.10">
    <property type="entry name" value="Tetratricopeptide repeat domain"/>
    <property type="match status" value="1"/>
</dbReference>
<dbReference type="InterPro" id="IPR011990">
    <property type="entry name" value="TPR-like_helical_dom_sf"/>
</dbReference>
<dbReference type="KEGG" id="mfn:Ga0123462_0422"/>
<sequence>MNGFVLIAATLVLSGCAASHQEHSVKKEPSSSVVSNSTDITQSDRVFEGGIQGGVLGSLVGAVLDKERDDRIHASEVRYHRPKCQHGARYFDKATRTPHVDERIIYMEEGIEYCPDNAAAHNDLGLALVIWGDLPAARDHFDYALKLEPDYEPARLNLARIELVPDDEVEGAEKEGVKPQEKLWGGKPASWHRERILKNHQNSQENIERRNRWIERQNKISEQNAQ</sequence>
<organism evidence="2 3">
    <name type="scientific">Mariprofundus ferrinatatus</name>
    <dbReference type="NCBI Taxonomy" id="1921087"/>
    <lineage>
        <taxon>Bacteria</taxon>
        <taxon>Pseudomonadati</taxon>
        <taxon>Pseudomonadota</taxon>
        <taxon>Candidatius Mariprofundia</taxon>
        <taxon>Mariprofundales</taxon>
        <taxon>Mariprofundaceae</taxon>
        <taxon>Mariprofundus</taxon>
    </lineage>
</organism>
<keyword evidence="3" id="KW-1185">Reference proteome</keyword>
<dbReference type="RefSeq" id="WP_100264777.1">
    <property type="nucleotide sequence ID" value="NZ_CP018800.1"/>
</dbReference>